<evidence type="ECO:0000256" key="2">
    <source>
        <dbReference type="ARBA" id="ARBA00022908"/>
    </source>
</evidence>
<dbReference type="InterPro" id="IPR011010">
    <property type="entry name" value="DNA_brk_join_enz"/>
</dbReference>
<dbReference type="InterPro" id="IPR002104">
    <property type="entry name" value="Integrase_catalytic"/>
</dbReference>
<proteinExistence type="inferred from homology"/>
<organism evidence="8 9">
    <name type="scientific">Fibrella forsythiae</name>
    <dbReference type="NCBI Taxonomy" id="2817061"/>
    <lineage>
        <taxon>Bacteria</taxon>
        <taxon>Pseudomonadati</taxon>
        <taxon>Bacteroidota</taxon>
        <taxon>Cytophagia</taxon>
        <taxon>Cytophagales</taxon>
        <taxon>Spirosomataceae</taxon>
        <taxon>Fibrella</taxon>
    </lineage>
</organism>
<accession>A0ABS3JGU0</accession>
<evidence type="ECO:0000256" key="1">
    <source>
        <dbReference type="ARBA" id="ARBA00008857"/>
    </source>
</evidence>
<sequence>MAVVKLVLRKKPNKDGLLPLTLRITKDRKSSFIYLGYHISVDDWDQSQQRVKKSHPNAARLNNFILKKLSEANDHSLELETQKSYVSPGAVKQKIKPTAGSTFFAQADLYLQRLKEAGKYNQYTADKPRVKHFKEFIKNDLAFQDMTVAMLERFKAYLQTKHNHSERSAVNHIVMVRSVFSHAIKDGVIDAKHYLFGKGKMKIKFPESSKVGLNAEEIKSLETVALVEPANHARNLWLFSYYFAGMRVSDVLRLRWRDFQNDRLHYAMGKNDKSGSLKIPEKAIKIIDHYKAFQQNKADLVFPELKGVDFDNKFITQRTIAFKTSAIDKCLKTQVAPAAKIDKKLTMHLARHSFAQVASDKIPVQILQKLYRHSSILTTMGYQSNFTTQQTDDALDAVLNMDDDKKQKPAKPKPTTRKPK</sequence>
<feature type="domain" description="Core-binding (CB)" evidence="7">
    <location>
        <begin position="101"/>
        <end position="184"/>
    </location>
</feature>
<dbReference type="InterPro" id="IPR025269">
    <property type="entry name" value="SAM-like_dom"/>
</dbReference>
<dbReference type="SUPFAM" id="SSF56349">
    <property type="entry name" value="DNA breaking-rejoining enzymes"/>
    <property type="match status" value="1"/>
</dbReference>
<dbReference type="InterPro" id="IPR050090">
    <property type="entry name" value="Tyrosine_recombinase_XerCD"/>
</dbReference>
<dbReference type="PANTHER" id="PTHR30349">
    <property type="entry name" value="PHAGE INTEGRASE-RELATED"/>
    <property type="match status" value="1"/>
</dbReference>
<name>A0ABS3JGU0_9BACT</name>
<keyword evidence="3 5" id="KW-0238">DNA-binding</keyword>
<dbReference type="Pfam" id="PF17293">
    <property type="entry name" value="Arm-DNA-bind_5"/>
    <property type="match status" value="1"/>
</dbReference>
<keyword evidence="9" id="KW-1185">Reference proteome</keyword>
<dbReference type="InterPro" id="IPR044068">
    <property type="entry name" value="CB"/>
</dbReference>
<keyword evidence="2" id="KW-0229">DNA integration</keyword>
<dbReference type="RefSeq" id="WP_207329201.1">
    <property type="nucleotide sequence ID" value="NZ_JAFMYW010000003.1"/>
</dbReference>
<comment type="similarity">
    <text evidence="1">Belongs to the 'phage' integrase family.</text>
</comment>
<dbReference type="InterPro" id="IPR035386">
    <property type="entry name" value="Arm-DNA-bind_5"/>
</dbReference>
<dbReference type="InterPro" id="IPR013762">
    <property type="entry name" value="Integrase-like_cat_sf"/>
</dbReference>
<dbReference type="Pfam" id="PF00589">
    <property type="entry name" value="Phage_integrase"/>
    <property type="match status" value="1"/>
</dbReference>
<feature type="region of interest" description="Disordered" evidence="6">
    <location>
        <begin position="399"/>
        <end position="420"/>
    </location>
</feature>
<feature type="compositionally biased region" description="Basic residues" evidence="6">
    <location>
        <begin position="408"/>
        <end position="420"/>
    </location>
</feature>
<dbReference type="InterPro" id="IPR010998">
    <property type="entry name" value="Integrase_recombinase_N"/>
</dbReference>
<evidence type="ECO:0000256" key="4">
    <source>
        <dbReference type="ARBA" id="ARBA00023172"/>
    </source>
</evidence>
<dbReference type="PROSITE" id="PS51900">
    <property type="entry name" value="CB"/>
    <property type="match status" value="1"/>
</dbReference>
<keyword evidence="4" id="KW-0233">DNA recombination</keyword>
<protein>
    <submittedName>
        <fullName evidence="8">Site-specific integrase</fullName>
    </submittedName>
</protein>
<dbReference type="Gene3D" id="1.10.443.10">
    <property type="entry name" value="Intergrase catalytic core"/>
    <property type="match status" value="1"/>
</dbReference>
<comment type="caution">
    <text evidence="8">The sequence shown here is derived from an EMBL/GenBank/DDBJ whole genome shotgun (WGS) entry which is preliminary data.</text>
</comment>
<dbReference type="EMBL" id="JAFMYW010000003">
    <property type="protein sequence ID" value="MBO0949222.1"/>
    <property type="molecule type" value="Genomic_DNA"/>
</dbReference>
<evidence type="ECO:0000256" key="6">
    <source>
        <dbReference type="SAM" id="MobiDB-lite"/>
    </source>
</evidence>
<dbReference type="Proteomes" id="UP000664628">
    <property type="component" value="Unassembled WGS sequence"/>
</dbReference>
<reference evidence="8 9" key="1">
    <citation type="submission" date="2021-03" db="EMBL/GenBank/DDBJ databases">
        <title>Fibrella sp. HMF5405 genome sequencing and assembly.</title>
        <authorList>
            <person name="Kang H."/>
            <person name="Kim H."/>
            <person name="Bae S."/>
            <person name="Joh K."/>
        </authorList>
    </citation>
    <scope>NUCLEOTIDE SEQUENCE [LARGE SCALE GENOMIC DNA]</scope>
    <source>
        <strain evidence="8 9">HMF5405</strain>
    </source>
</reference>
<evidence type="ECO:0000313" key="8">
    <source>
        <dbReference type="EMBL" id="MBO0949222.1"/>
    </source>
</evidence>
<gene>
    <name evidence="8" type="ORF">J2I46_11560</name>
</gene>
<evidence type="ECO:0000313" key="9">
    <source>
        <dbReference type="Proteomes" id="UP000664628"/>
    </source>
</evidence>
<dbReference type="PANTHER" id="PTHR30349:SF64">
    <property type="entry name" value="PROPHAGE INTEGRASE INTD-RELATED"/>
    <property type="match status" value="1"/>
</dbReference>
<evidence type="ECO:0000259" key="7">
    <source>
        <dbReference type="PROSITE" id="PS51900"/>
    </source>
</evidence>
<dbReference type="Pfam" id="PF13102">
    <property type="entry name" value="Phage_int_SAM_5"/>
    <property type="match status" value="1"/>
</dbReference>
<evidence type="ECO:0000256" key="5">
    <source>
        <dbReference type="PROSITE-ProRule" id="PRU01248"/>
    </source>
</evidence>
<dbReference type="Gene3D" id="1.10.150.130">
    <property type="match status" value="1"/>
</dbReference>
<evidence type="ECO:0000256" key="3">
    <source>
        <dbReference type="ARBA" id="ARBA00023125"/>
    </source>
</evidence>